<organism evidence="1 2">
    <name type="scientific">Allomyces macrogynus (strain ATCC 38327)</name>
    <name type="common">Allomyces javanicus var. macrogynus</name>
    <dbReference type="NCBI Taxonomy" id="578462"/>
    <lineage>
        <taxon>Eukaryota</taxon>
        <taxon>Fungi</taxon>
        <taxon>Fungi incertae sedis</taxon>
        <taxon>Blastocladiomycota</taxon>
        <taxon>Blastocladiomycetes</taxon>
        <taxon>Blastocladiales</taxon>
        <taxon>Blastocladiaceae</taxon>
        <taxon>Allomyces</taxon>
    </lineage>
</organism>
<dbReference type="AlphaFoldDB" id="A0A0L0S5T2"/>
<sequence length="199" mass="22262">MDFAFVDNRRISSATLVTLCAVFGANLRRLTLSGTCIKDEDLAKIFPRVPALETLSVAECTSITGHAFTLVQNPLALRVLDLRDCSMFSTTAAAAMSIRCPQLEHLDLRGNRQLSPLCYHPLARLAHLPAGLSPIRPNSCLPAFFLTFSWPSSNLDHAQRSMAIIYRHYSRSRTRRSKTCVFRALPTHPWQRCSCSRVT</sequence>
<reference evidence="2" key="2">
    <citation type="submission" date="2009-11" db="EMBL/GenBank/DDBJ databases">
        <title>The Genome Sequence of Allomyces macrogynus strain ATCC 38327.</title>
        <authorList>
            <consortium name="The Broad Institute Genome Sequencing Platform"/>
            <person name="Russ C."/>
            <person name="Cuomo C."/>
            <person name="Shea T."/>
            <person name="Young S.K."/>
            <person name="Zeng Q."/>
            <person name="Koehrsen M."/>
            <person name="Haas B."/>
            <person name="Borodovsky M."/>
            <person name="Guigo R."/>
            <person name="Alvarado L."/>
            <person name="Berlin A."/>
            <person name="Borenstein D."/>
            <person name="Chen Z."/>
            <person name="Engels R."/>
            <person name="Freedman E."/>
            <person name="Gellesch M."/>
            <person name="Goldberg J."/>
            <person name="Griggs A."/>
            <person name="Gujja S."/>
            <person name="Heiman D."/>
            <person name="Hepburn T."/>
            <person name="Howarth C."/>
            <person name="Jen D."/>
            <person name="Larson L."/>
            <person name="Lewis B."/>
            <person name="Mehta T."/>
            <person name="Park D."/>
            <person name="Pearson M."/>
            <person name="Roberts A."/>
            <person name="Saif S."/>
            <person name="Shenoy N."/>
            <person name="Sisk P."/>
            <person name="Stolte C."/>
            <person name="Sykes S."/>
            <person name="Walk T."/>
            <person name="White J."/>
            <person name="Yandava C."/>
            <person name="Burger G."/>
            <person name="Gray M.W."/>
            <person name="Holland P.W.H."/>
            <person name="King N."/>
            <person name="Lang F.B.F."/>
            <person name="Roger A.J."/>
            <person name="Ruiz-Trillo I."/>
            <person name="Lander E."/>
            <person name="Nusbaum C."/>
        </authorList>
    </citation>
    <scope>NUCLEOTIDE SEQUENCE [LARGE SCALE GENOMIC DNA]</scope>
    <source>
        <strain evidence="2">ATCC 38327</strain>
    </source>
</reference>
<dbReference type="OrthoDB" id="10257471at2759"/>
<dbReference type="VEuPathDB" id="FungiDB:AMAG_04707"/>
<name>A0A0L0S5T2_ALLM3</name>
<protein>
    <recommendedName>
        <fullName evidence="3">F-box domain-containing protein</fullName>
    </recommendedName>
</protein>
<gene>
    <name evidence="1" type="ORF">AMAG_04707</name>
</gene>
<accession>A0A0L0S5T2</accession>
<dbReference type="EMBL" id="GG745332">
    <property type="protein sequence ID" value="KNE57862.1"/>
    <property type="molecule type" value="Genomic_DNA"/>
</dbReference>
<dbReference type="SUPFAM" id="SSF52047">
    <property type="entry name" value="RNI-like"/>
    <property type="match status" value="1"/>
</dbReference>
<evidence type="ECO:0000313" key="1">
    <source>
        <dbReference type="EMBL" id="KNE57862.1"/>
    </source>
</evidence>
<proteinExistence type="predicted"/>
<evidence type="ECO:0000313" key="2">
    <source>
        <dbReference type="Proteomes" id="UP000054350"/>
    </source>
</evidence>
<keyword evidence="2" id="KW-1185">Reference proteome</keyword>
<dbReference type="Gene3D" id="3.80.10.10">
    <property type="entry name" value="Ribonuclease Inhibitor"/>
    <property type="match status" value="1"/>
</dbReference>
<dbReference type="Proteomes" id="UP000054350">
    <property type="component" value="Unassembled WGS sequence"/>
</dbReference>
<dbReference type="InterPro" id="IPR032675">
    <property type="entry name" value="LRR_dom_sf"/>
</dbReference>
<reference evidence="1 2" key="1">
    <citation type="submission" date="2009-11" db="EMBL/GenBank/DDBJ databases">
        <title>Annotation of Allomyces macrogynus ATCC 38327.</title>
        <authorList>
            <consortium name="The Broad Institute Genome Sequencing Platform"/>
            <person name="Russ C."/>
            <person name="Cuomo C."/>
            <person name="Burger G."/>
            <person name="Gray M.W."/>
            <person name="Holland P.W.H."/>
            <person name="King N."/>
            <person name="Lang F.B.F."/>
            <person name="Roger A.J."/>
            <person name="Ruiz-Trillo I."/>
            <person name="Young S.K."/>
            <person name="Zeng Q."/>
            <person name="Gargeya S."/>
            <person name="Fitzgerald M."/>
            <person name="Haas B."/>
            <person name="Abouelleil A."/>
            <person name="Alvarado L."/>
            <person name="Arachchi H.M."/>
            <person name="Berlin A."/>
            <person name="Chapman S.B."/>
            <person name="Gearin G."/>
            <person name="Goldberg J."/>
            <person name="Griggs A."/>
            <person name="Gujja S."/>
            <person name="Hansen M."/>
            <person name="Heiman D."/>
            <person name="Howarth C."/>
            <person name="Larimer J."/>
            <person name="Lui A."/>
            <person name="MacDonald P.J.P."/>
            <person name="McCowen C."/>
            <person name="Montmayeur A."/>
            <person name="Murphy C."/>
            <person name="Neiman D."/>
            <person name="Pearson M."/>
            <person name="Priest M."/>
            <person name="Roberts A."/>
            <person name="Saif S."/>
            <person name="Shea T."/>
            <person name="Sisk P."/>
            <person name="Stolte C."/>
            <person name="Sykes S."/>
            <person name="Wortman J."/>
            <person name="Nusbaum C."/>
            <person name="Birren B."/>
        </authorList>
    </citation>
    <scope>NUCLEOTIDE SEQUENCE [LARGE SCALE GENOMIC DNA]</scope>
    <source>
        <strain evidence="1 2">ATCC 38327</strain>
    </source>
</reference>
<evidence type="ECO:0008006" key="3">
    <source>
        <dbReference type="Google" id="ProtNLM"/>
    </source>
</evidence>